<dbReference type="PRINTS" id="PR00702">
    <property type="entry name" value="ACRIFLAVINRP"/>
</dbReference>
<feature type="transmembrane region" description="Helical" evidence="1">
    <location>
        <begin position="988"/>
        <end position="1008"/>
    </location>
</feature>
<dbReference type="RefSeq" id="WP_009573675.1">
    <property type="nucleotide sequence ID" value="NZ_AMRK01000014.1"/>
</dbReference>
<dbReference type="Pfam" id="PF00873">
    <property type="entry name" value="ACR_tran"/>
    <property type="match status" value="1"/>
</dbReference>
<reference evidence="2 3" key="1">
    <citation type="submission" date="2012-09" db="EMBL/GenBank/DDBJ databases">
        <title>Celeribacter baekdonensis B30 Genome Sequencing.</title>
        <authorList>
            <person name="Wang W."/>
        </authorList>
    </citation>
    <scope>NUCLEOTIDE SEQUENCE [LARGE SCALE GENOMIC DNA]</scope>
    <source>
        <strain evidence="2 3">B30</strain>
    </source>
</reference>
<dbReference type="PANTHER" id="PTHR32063:SF18">
    <property type="entry name" value="CATION EFFLUX SYSTEM PROTEIN"/>
    <property type="match status" value="1"/>
</dbReference>
<dbReference type="eggNOG" id="COG0841">
    <property type="taxonomic scope" value="Bacteria"/>
</dbReference>
<keyword evidence="1" id="KW-0472">Membrane</keyword>
<organism evidence="2 3">
    <name type="scientific">Celeribacter baekdonensis B30</name>
    <dbReference type="NCBI Taxonomy" id="1208323"/>
    <lineage>
        <taxon>Bacteria</taxon>
        <taxon>Pseudomonadati</taxon>
        <taxon>Pseudomonadota</taxon>
        <taxon>Alphaproteobacteria</taxon>
        <taxon>Rhodobacterales</taxon>
        <taxon>Roseobacteraceae</taxon>
        <taxon>Celeribacter</taxon>
    </lineage>
</organism>
<evidence type="ECO:0000313" key="3">
    <source>
        <dbReference type="Proteomes" id="UP000006762"/>
    </source>
</evidence>
<dbReference type="GO" id="GO:0005886">
    <property type="term" value="C:plasma membrane"/>
    <property type="evidence" value="ECO:0007669"/>
    <property type="project" value="TreeGrafter"/>
</dbReference>
<feature type="transmembrane region" description="Helical" evidence="1">
    <location>
        <begin position="910"/>
        <end position="933"/>
    </location>
</feature>
<dbReference type="OrthoDB" id="9798415at2"/>
<sequence>MTFLTRFGIDKSRLSILVMILAVAIGLSGYLSLPKREDPEIIIRTAIVTAANPGLRLAQLEELVALPLEEAARAIPGVEEVRTQLTGGVAVLQVDLADSVAEENLTTVFDEIRNDMEALAPSLPDGTRGPVVNTDFGDVAVATAAVTGDGFSLPEIEEAATDLRDRLYALDDVAAVSLYGTQSQVVTLEVDRGRLASLGETLNPVLAALRSQNVRLPAGSVVTGETRVPLETTGDFRSVADIEDLLVDLPTQSGETQLIRLGDLVTVSLGTEEPSARPVFQDGAPAVVVAVEMAEGVDITALGPELERVIAGFVADQPIGIEATISTFQPDVVAASVNGALVNMAQTIAVVFLVMLVFLGLKTALVVAAIVPLAISFSFALMPSFGVELQQVSIAAIIISLGILVDNGVVMIEDMQVRISKGEDRREAALAASRQFALPLGIASTVTVAAFLPLFLLEGTEGQYGYSLGTVVMLMLAGSYLSALYLLPRLAVWAIPIPKAQASQRRGPFDYMSAGYGKIVGWVVRAPLVAIALVIAVIVAGASQMGNVRQQLFPLSERAQILAYIDLPRGSDIAATEAAANDLTGWLTGEDNPEVTGVTGYIGAGGPRFVLSLDPADVDPASAFLIINTTDFESSGAVLNRARAYVTDAMPDASVRLKRLAMGGREPAVDVEISGSDADRLLDAALQVRAAFGEVPGLIQNRENWGGRQLTGTIQIAQDRVRDYGLTSQDVAEALDTFFDGRQFSTLRQGDDLIPVVLRGAPDDRTNFGAIANAVVEADGQILSLDQFADVVPRPEIATLRRVDQRRTITVSAIPEAMSAYELLATVQPEIDRIATELGPAYNIHIGGEIEAAGDVRTLLGAGLPTAAIVMVLALMIQFNSFRRVGITLAAVPLVIAGVGPTLIATGQPLSFFGILGLLALTGIIANNVIVLIDQIDLERADKPIPDAIVAAAQKRLRPIMLTSLTTVIGLWPMAIAGGALWEPMATLMIGGLGLAAFLALFWVPALYRLLFQSERATDPSQEPAQPSPA</sequence>
<dbReference type="Gene3D" id="3.30.70.1430">
    <property type="entry name" value="Multidrug efflux transporter AcrB pore domain"/>
    <property type="match status" value="2"/>
</dbReference>
<evidence type="ECO:0000256" key="1">
    <source>
        <dbReference type="SAM" id="Phobius"/>
    </source>
</evidence>
<feature type="transmembrane region" description="Helical" evidence="1">
    <location>
        <begin position="960"/>
        <end position="982"/>
    </location>
</feature>
<dbReference type="Proteomes" id="UP000006762">
    <property type="component" value="Unassembled WGS sequence"/>
</dbReference>
<feature type="transmembrane region" description="Helical" evidence="1">
    <location>
        <begin position="340"/>
        <end position="359"/>
    </location>
</feature>
<keyword evidence="3" id="KW-1185">Reference proteome</keyword>
<protein>
    <submittedName>
        <fullName evidence="2">Acriflavin resistance protein</fullName>
    </submittedName>
</protein>
<dbReference type="Gene3D" id="3.30.2090.10">
    <property type="entry name" value="Multidrug efflux transporter AcrB TolC docking domain, DN and DC subdomains"/>
    <property type="match status" value="2"/>
</dbReference>
<dbReference type="SUPFAM" id="SSF82866">
    <property type="entry name" value="Multidrug efflux transporter AcrB transmembrane domain"/>
    <property type="match status" value="2"/>
</dbReference>
<keyword evidence="1" id="KW-0812">Transmembrane</keyword>
<dbReference type="GO" id="GO:0042910">
    <property type="term" value="F:xenobiotic transmembrane transporter activity"/>
    <property type="evidence" value="ECO:0007669"/>
    <property type="project" value="TreeGrafter"/>
</dbReference>
<dbReference type="Gene3D" id="3.30.70.1320">
    <property type="entry name" value="Multidrug efflux transporter AcrB pore domain like"/>
    <property type="match status" value="1"/>
</dbReference>
<feature type="transmembrane region" description="Helical" evidence="1">
    <location>
        <begin position="885"/>
        <end position="904"/>
    </location>
</feature>
<dbReference type="AlphaFoldDB" id="K2IE65"/>
<dbReference type="InterPro" id="IPR001036">
    <property type="entry name" value="Acrflvin-R"/>
</dbReference>
<evidence type="ECO:0000313" key="2">
    <source>
        <dbReference type="EMBL" id="EKE68321.1"/>
    </source>
</evidence>
<dbReference type="InterPro" id="IPR027463">
    <property type="entry name" value="AcrB_DN_DC_subdom"/>
</dbReference>
<proteinExistence type="predicted"/>
<feature type="transmembrane region" description="Helical" evidence="1">
    <location>
        <begin position="463"/>
        <end position="487"/>
    </location>
</feature>
<dbReference type="PANTHER" id="PTHR32063">
    <property type="match status" value="1"/>
</dbReference>
<name>K2IE65_9RHOB</name>
<keyword evidence="1" id="KW-1133">Transmembrane helix</keyword>
<gene>
    <name evidence="2" type="ORF">B30_18282</name>
</gene>
<comment type="caution">
    <text evidence="2">The sequence shown here is derived from an EMBL/GenBank/DDBJ whole genome shotgun (WGS) entry which is preliminary data.</text>
</comment>
<feature type="transmembrane region" description="Helical" evidence="1">
    <location>
        <begin position="859"/>
        <end position="878"/>
    </location>
</feature>
<dbReference type="Gene3D" id="3.30.70.1440">
    <property type="entry name" value="Multidrug efflux transporter AcrB pore domain"/>
    <property type="match status" value="1"/>
</dbReference>
<dbReference type="SUPFAM" id="SSF82714">
    <property type="entry name" value="Multidrug efflux transporter AcrB TolC docking domain, DN and DC subdomains"/>
    <property type="match status" value="2"/>
</dbReference>
<feature type="transmembrane region" description="Helical" evidence="1">
    <location>
        <begin position="522"/>
        <end position="542"/>
    </location>
</feature>
<dbReference type="STRING" id="1208323.B30_18282"/>
<dbReference type="EMBL" id="AMRK01000014">
    <property type="protein sequence ID" value="EKE68321.1"/>
    <property type="molecule type" value="Genomic_DNA"/>
</dbReference>
<dbReference type="SUPFAM" id="SSF82693">
    <property type="entry name" value="Multidrug efflux transporter AcrB pore domain, PN1, PN2, PC1 and PC2 subdomains"/>
    <property type="match status" value="2"/>
</dbReference>
<feature type="transmembrane region" description="Helical" evidence="1">
    <location>
        <begin position="392"/>
        <end position="415"/>
    </location>
</feature>
<feature type="transmembrane region" description="Helical" evidence="1">
    <location>
        <begin position="436"/>
        <end position="457"/>
    </location>
</feature>
<accession>K2IE65</accession>
<feature type="transmembrane region" description="Helical" evidence="1">
    <location>
        <begin position="12"/>
        <end position="33"/>
    </location>
</feature>
<dbReference type="Gene3D" id="1.20.1640.10">
    <property type="entry name" value="Multidrug efflux transporter AcrB transmembrane domain"/>
    <property type="match status" value="2"/>
</dbReference>
<dbReference type="PATRIC" id="fig|1208323.3.peg.3777"/>